<dbReference type="AlphaFoldDB" id="A0A1M4EKH5"/>
<gene>
    <name evidence="1" type="ORF">BN4615_P8830</name>
</gene>
<reference evidence="1" key="1">
    <citation type="submission" date="2016-04" db="EMBL/GenBank/DDBJ databases">
        <authorList>
            <person name="Evans L.H."/>
            <person name="Alamgir A."/>
            <person name="Owens N."/>
            <person name="Weber N.D."/>
            <person name="Virtaneva K."/>
            <person name="Barbian K."/>
            <person name="Babar A."/>
            <person name="Rosenke K."/>
        </authorList>
    </citation>
    <scope>NUCLEOTIDE SEQUENCE</scope>
    <source>
        <strain evidence="1">Nono1</strain>
    </source>
</reference>
<accession>A0A1M4EKH5</accession>
<dbReference type="EMBL" id="LT559118">
    <property type="protein sequence ID" value="SBO99314.1"/>
    <property type="molecule type" value="Genomic_DNA"/>
</dbReference>
<evidence type="ECO:0000313" key="1">
    <source>
        <dbReference type="EMBL" id="SBO99314.1"/>
    </source>
</evidence>
<sequence length="39" mass="4064">MSVGVPGLAAPFIAWVLFPAEQPPTRRAGTIAASRSALR</sequence>
<name>A0A1M4EKH5_9ACTN</name>
<proteinExistence type="predicted"/>
<protein>
    <submittedName>
        <fullName evidence="1">Uncharacterized protein</fullName>
    </submittedName>
</protein>
<organism evidence="1">
    <name type="scientific">Nonomuraea gerenzanensis</name>
    <dbReference type="NCBI Taxonomy" id="93944"/>
    <lineage>
        <taxon>Bacteria</taxon>
        <taxon>Bacillati</taxon>
        <taxon>Actinomycetota</taxon>
        <taxon>Actinomycetes</taxon>
        <taxon>Streptosporangiales</taxon>
        <taxon>Streptosporangiaceae</taxon>
        <taxon>Nonomuraea</taxon>
    </lineage>
</organism>